<keyword evidence="3" id="KW-0547">Nucleotide-binding</keyword>
<dbReference type="PANTHER" id="PTHR43166:SF30">
    <property type="entry name" value="METHIONINE IMPORT ATP-BINDING PROTEIN METN"/>
    <property type="match status" value="1"/>
</dbReference>
<keyword evidence="10" id="KW-0378">Hydrolase</keyword>
<dbReference type="EMBL" id="WDPD01000006">
    <property type="protein sequence ID" value="KAB7460494.1"/>
    <property type="molecule type" value="Genomic_DNA"/>
</dbReference>
<evidence type="ECO:0000256" key="3">
    <source>
        <dbReference type="ARBA" id="ARBA00022741"/>
    </source>
</evidence>
<evidence type="ECO:0000256" key="6">
    <source>
        <dbReference type="ARBA" id="ARBA00022970"/>
    </source>
</evidence>
<keyword evidence="2" id="KW-1003">Cell membrane</keyword>
<name>A0A6N2RKL4_9BIFI</name>
<evidence type="ECO:0000313" key="11">
    <source>
        <dbReference type="Proteomes" id="UP000429211"/>
    </source>
</evidence>
<keyword evidence="4 10" id="KW-0067">ATP-binding</keyword>
<dbReference type="SMART" id="SM00382">
    <property type="entry name" value="AAA"/>
    <property type="match status" value="1"/>
</dbReference>
<evidence type="ECO:0000259" key="8">
    <source>
        <dbReference type="PROSITE" id="PS50893"/>
    </source>
</evidence>
<dbReference type="Pfam" id="PF09383">
    <property type="entry name" value="NIL"/>
    <property type="match status" value="1"/>
</dbReference>
<dbReference type="EMBL" id="CACRSP010000002">
    <property type="protein sequence ID" value="VYS80978.1"/>
    <property type="molecule type" value="Genomic_DNA"/>
</dbReference>
<dbReference type="InterPro" id="IPR041701">
    <property type="entry name" value="MetN_ABC"/>
</dbReference>
<dbReference type="GO" id="GO:0005524">
    <property type="term" value="F:ATP binding"/>
    <property type="evidence" value="ECO:0007669"/>
    <property type="project" value="UniProtKB-KW"/>
</dbReference>
<keyword evidence="6" id="KW-0029">Amino-acid transport</keyword>
<dbReference type="Gene3D" id="3.30.70.260">
    <property type="match status" value="1"/>
</dbReference>
<keyword evidence="7" id="KW-0472">Membrane</keyword>
<dbReference type="AlphaFoldDB" id="A0A6N2RKL4"/>
<keyword evidence="5" id="KW-1278">Translocase</keyword>
<evidence type="ECO:0000313" key="9">
    <source>
        <dbReference type="EMBL" id="KAB7460494.1"/>
    </source>
</evidence>
<dbReference type="InterPro" id="IPR003593">
    <property type="entry name" value="AAA+_ATPase"/>
</dbReference>
<dbReference type="InterPro" id="IPR045865">
    <property type="entry name" value="ACT-like_dom_sf"/>
</dbReference>
<evidence type="ECO:0000313" key="10">
    <source>
        <dbReference type="EMBL" id="VYS80978.1"/>
    </source>
</evidence>
<dbReference type="InterPro" id="IPR050086">
    <property type="entry name" value="MetN_ABC_transporter-like"/>
</dbReference>
<evidence type="ECO:0000256" key="1">
    <source>
        <dbReference type="ARBA" id="ARBA00022448"/>
    </source>
</evidence>
<dbReference type="GO" id="GO:0006865">
    <property type="term" value="P:amino acid transport"/>
    <property type="evidence" value="ECO:0007669"/>
    <property type="project" value="UniProtKB-KW"/>
</dbReference>
<feature type="domain" description="ABC transporter" evidence="8">
    <location>
        <begin position="4"/>
        <end position="243"/>
    </location>
</feature>
<evidence type="ECO:0000256" key="4">
    <source>
        <dbReference type="ARBA" id="ARBA00022840"/>
    </source>
</evidence>
<dbReference type="Pfam" id="PF00005">
    <property type="entry name" value="ABC_tran"/>
    <property type="match status" value="1"/>
</dbReference>
<dbReference type="CDD" id="cd03258">
    <property type="entry name" value="ABC_MetN_methionine_transporter"/>
    <property type="match status" value="1"/>
</dbReference>
<dbReference type="InterPro" id="IPR018449">
    <property type="entry name" value="NIL_domain"/>
</dbReference>
<dbReference type="SUPFAM" id="SSF52540">
    <property type="entry name" value="P-loop containing nucleoside triphosphate hydrolases"/>
    <property type="match status" value="1"/>
</dbReference>
<dbReference type="EC" id="3.6.3.-" evidence="10"/>
<dbReference type="PROSITE" id="PS00211">
    <property type="entry name" value="ABC_TRANSPORTER_1"/>
    <property type="match status" value="1"/>
</dbReference>
<accession>A0A6N2RKL4</accession>
<evidence type="ECO:0000256" key="5">
    <source>
        <dbReference type="ARBA" id="ARBA00022967"/>
    </source>
</evidence>
<evidence type="ECO:0000256" key="2">
    <source>
        <dbReference type="ARBA" id="ARBA00022475"/>
    </source>
</evidence>
<dbReference type="InterPro" id="IPR003439">
    <property type="entry name" value="ABC_transporter-like_ATP-bd"/>
</dbReference>
<sequence>MSVIELKDVSVTFHEGGRTVEAVKHVTLNVDKGEIFGIVGFSGAGKSTLVRTINLLERPTGGQVVIDGNDVTGLRGADLRGLRKKIGFIFQGFNLIGNVTVGKNIEFALKAGGYPKPQWQERIRELLTLVGLENKIDSYPSSLSGGQKQRVSIARALANEPEILLCDEATSALDLETTEGILALLQRINRELGITIVFITHQLDVAKQIFDRVAVMENGVVVEQGNTFDVFSAPNHPTTKALVERYLGIAVPPQLVPSLPVGTIVELRYKGDAALEPLISQVAQDYGVSINVLHANVEYFGSQAIGILIVLVGGAGEPLVQALNQLKTHVFSYRELDRGQLAIAPETADSVASAQAQEV</sequence>
<dbReference type="SUPFAM" id="SSF55021">
    <property type="entry name" value="ACT-like"/>
    <property type="match status" value="1"/>
</dbReference>
<reference evidence="9 11" key="1">
    <citation type="journal article" date="2019" name="Nat. Med.">
        <title>A library of human gut bacterial isolates paired with longitudinal multiomics data enables mechanistic microbiome research.</title>
        <authorList>
            <person name="Poyet M."/>
            <person name="Groussin M."/>
            <person name="Gibbons S.M."/>
            <person name="Avila-Pacheco J."/>
            <person name="Jiang X."/>
            <person name="Kearney S.M."/>
            <person name="Perrotta A.R."/>
            <person name="Berdy B."/>
            <person name="Zhao S."/>
            <person name="Lieberman T.D."/>
            <person name="Swanson P.K."/>
            <person name="Smith M."/>
            <person name="Roesemann S."/>
            <person name="Alexander J.E."/>
            <person name="Rich S.A."/>
            <person name="Livny J."/>
            <person name="Vlamakis H."/>
            <person name="Clish C."/>
            <person name="Bullock K."/>
            <person name="Deik A."/>
            <person name="Scott J."/>
            <person name="Pierce K.A."/>
            <person name="Xavier R.J."/>
            <person name="Alm E.J."/>
        </authorList>
    </citation>
    <scope>NUCLEOTIDE SEQUENCE [LARGE SCALE GENOMIC DNA]</scope>
    <source>
        <strain evidence="9 11">BIOML-A2</strain>
    </source>
</reference>
<evidence type="ECO:0000256" key="7">
    <source>
        <dbReference type="ARBA" id="ARBA00023136"/>
    </source>
</evidence>
<dbReference type="GO" id="GO:0016887">
    <property type="term" value="F:ATP hydrolysis activity"/>
    <property type="evidence" value="ECO:0007669"/>
    <property type="project" value="InterPro"/>
</dbReference>
<proteinExistence type="predicted"/>
<dbReference type="Proteomes" id="UP000429211">
    <property type="component" value="Unassembled WGS sequence"/>
</dbReference>
<dbReference type="PANTHER" id="PTHR43166">
    <property type="entry name" value="AMINO ACID IMPORT ATP-BINDING PROTEIN"/>
    <property type="match status" value="1"/>
</dbReference>
<dbReference type="RefSeq" id="WP_034519127.1">
    <property type="nucleotide sequence ID" value="NZ_CACRSP010000002.1"/>
</dbReference>
<reference evidence="10" key="2">
    <citation type="submission" date="2019-11" db="EMBL/GenBank/DDBJ databases">
        <authorList>
            <person name="Feng L."/>
        </authorList>
    </citation>
    <scope>NUCLEOTIDE SEQUENCE</scope>
    <source>
        <strain evidence="10">BdentiumLFYP24</strain>
    </source>
</reference>
<gene>
    <name evidence="10" type="primary">metN_1</name>
    <name evidence="10" type="ORF">BDLFYP24_01035</name>
    <name evidence="9" type="ORF">GBB04_07175</name>
</gene>
<organism evidence="10">
    <name type="scientific">Bifidobacterium dentium</name>
    <dbReference type="NCBI Taxonomy" id="1689"/>
    <lineage>
        <taxon>Bacteria</taxon>
        <taxon>Bacillati</taxon>
        <taxon>Actinomycetota</taxon>
        <taxon>Actinomycetes</taxon>
        <taxon>Bifidobacteriales</taxon>
        <taxon>Bifidobacteriaceae</taxon>
        <taxon>Bifidobacterium</taxon>
    </lineage>
</organism>
<dbReference type="SMART" id="SM00930">
    <property type="entry name" value="NIL"/>
    <property type="match status" value="1"/>
</dbReference>
<keyword evidence="1" id="KW-0813">Transport</keyword>
<dbReference type="InterPro" id="IPR017871">
    <property type="entry name" value="ABC_transporter-like_CS"/>
</dbReference>
<dbReference type="PROSITE" id="PS50893">
    <property type="entry name" value="ABC_TRANSPORTER_2"/>
    <property type="match status" value="1"/>
</dbReference>
<dbReference type="InterPro" id="IPR027417">
    <property type="entry name" value="P-loop_NTPase"/>
</dbReference>
<dbReference type="Gene3D" id="3.40.50.300">
    <property type="entry name" value="P-loop containing nucleotide triphosphate hydrolases"/>
    <property type="match status" value="1"/>
</dbReference>
<protein>
    <submittedName>
        <fullName evidence="9">ATP-binding cassette domain-containing protein</fullName>
    </submittedName>
    <submittedName>
        <fullName evidence="10">Methionine import ATP-binding protein MetN</fullName>
        <ecNumber evidence="10">3.6.3.-</ecNumber>
    </submittedName>
</protein>